<evidence type="ECO:0000313" key="1">
    <source>
        <dbReference type="EMBL" id="CCH43519.1"/>
    </source>
</evidence>
<protein>
    <recommendedName>
        <fullName evidence="3">NADH dehydrogenase [ubiquinone] 1 beta subcomplex subunit 11, mitochondrial</fullName>
    </recommendedName>
</protein>
<sequence>MLRVALKPLTTYRGFHFTRVTPAFKQVIEEDIRYLIDSLPPASKLYQNADGTPREPTDLELHKLAHLSVLNEKRKLTLWDYLRLSKTNSKLYADNYTDIQNLLPNSENGASGNIIDKIPYEDEKGFVKWRIVRENEKEGWEDLTRWLLIPGYLLFMAVYLFKDDKGVDQWADDELRLRALEETEGEEGAKELLRNDNKTPEEIKKRDELIVERILSGEYDKLSGLKIKEPKLPMLSDITPSTN</sequence>
<reference evidence="1 2" key="1">
    <citation type="journal article" date="2012" name="Eukaryot. Cell">
        <title>Draft genome sequence of Wickerhamomyces ciferrii NRRL Y-1031 F-60-10.</title>
        <authorList>
            <person name="Schneider J."/>
            <person name="Andrea H."/>
            <person name="Blom J."/>
            <person name="Jaenicke S."/>
            <person name="Ruckert C."/>
            <person name="Schorsch C."/>
            <person name="Szczepanowski R."/>
            <person name="Farwick M."/>
            <person name="Goesmann A."/>
            <person name="Puhler A."/>
            <person name="Schaffer S."/>
            <person name="Tauch A."/>
            <person name="Kohler T."/>
            <person name="Brinkrolf K."/>
        </authorList>
    </citation>
    <scope>NUCLEOTIDE SEQUENCE [LARGE SCALE GENOMIC DNA]</scope>
    <source>
        <strain evidence="2">ATCC 14091 / BCRC 22168 / CBS 111 / JCM 3599 / NBRC 0793 / NRRL Y-1031 F-60-10</strain>
    </source>
</reference>
<evidence type="ECO:0000313" key="2">
    <source>
        <dbReference type="Proteomes" id="UP000009328"/>
    </source>
</evidence>
<dbReference type="eggNOG" id="ENOG502S3T7">
    <property type="taxonomic scope" value="Eukaryota"/>
</dbReference>
<evidence type="ECO:0008006" key="3">
    <source>
        <dbReference type="Google" id="ProtNLM"/>
    </source>
</evidence>
<dbReference type="InParanoid" id="K0KQ03"/>
<comment type="caution">
    <text evidence="1">The sequence shown here is derived from an EMBL/GenBank/DDBJ whole genome shotgun (WGS) entry which is preliminary data.</text>
</comment>
<dbReference type="EMBL" id="CAIF01000082">
    <property type="protein sequence ID" value="CCH43519.1"/>
    <property type="molecule type" value="Genomic_DNA"/>
</dbReference>
<proteinExistence type="predicted"/>
<name>K0KQ03_WICCF</name>
<organism evidence="1 2">
    <name type="scientific">Wickerhamomyces ciferrii (strain ATCC 14091 / BCRC 22168 / CBS 111 / JCM 3599 / NBRC 0793 / NRRL Y-1031 F-60-10)</name>
    <name type="common">Yeast</name>
    <name type="synonym">Pichia ciferrii</name>
    <dbReference type="NCBI Taxonomy" id="1206466"/>
    <lineage>
        <taxon>Eukaryota</taxon>
        <taxon>Fungi</taxon>
        <taxon>Dikarya</taxon>
        <taxon>Ascomycota</taxon>
        <taxon>Saccharomycotina</taxon>
        <taxon>Saccharomycetes</taxon>
        <taxon>Phaffomycetales</taxon>
        <taxon>Wickerhamomycetaceae</taxon>
        <taxon>Wickerhamomyces</taxon>
    </lineage>
</organism>
<dbReference type="STRING" id="1206466.K0KQ03"/>
<keyword evidence="2" id="KW-1185">Reference proteome</keyword>
<dbReference type="Proteomes" id="UP000009328">
    <property type="component" value="Unassembled WGS sequence"/>
</dbReference>
<gene>
    <name evidence="1" type="ORF">BN7_3070</name>
</gene>
<dbReference type="HOGENOM" id="CLU_1111727_0_0_1"/>
<accession>K0KQ03</accession>
<dbReference type="AlphaFoldDB" id="K0KQ03"/>